<dbReference type="Gene3D" id="2.120.10.30">
    <property type="entry name" value="TolB, C-terminal domain"/>
    <property type="match status" value="1"/>
</dbReference>
<keyword evidence="1" id="KW-0732">Signal</keyword>
<organism evidence="3 4">
    <name type="scientific">Lapillicoccus jejuensis</name>
    <dbReference type="NCBI Taxonomy" id="402171"/>
    <lineage>
        <taxon>Bacteria</taxon>
        <taxon>Bacillati</taxon>
        <taxon>Actinomycetota</taxon>
        <taxon>Actinomycetes</taxon>
        <taxon>Micrococcales</taxon>
        <taxon>Intrasporangiaceae</taxon>
        <taxon>Lapillicoccus</taxon>
    </lineage>
</organism>
<reference evidence="3 4" key="1">
    <citation type="submission" date="2019-06" db="EMBL/GenBank/DDBJ databases">
        <title>Sequencing the genomes of 1000 actinobacteria strains.</title>
        <authorList>
            <person name="Klenk H.-P."/>
        </authorList>
    </citation>
    <scope>NUCLEOTIDE SEQUENCE [LARGE SCALE GENOMIC DNA]</scope>
    <source>
        <strain evidence="3 4">DSM 18607</strain>
    </source>
</reference>
<dbReference type="Proteomes" id="UP000317893">
    <property type="component" value="Unassembled WGS sequence"/>
</dbReference>
<dbReference type="OrthoDB" id="9770043at2"/>
<feature type="chain" id="PRO_5038423996" evidence="1">
    <location>
        <begin position="25"/>
        <end position="402"/>
    </location>
</feature>
<evidence type="ECO:0000313" key="3">
    <source>
        <dbReference type="EMBL" id="TQJ10804.1"/>
    </source>
</evidence>
<sequence length="402" mass="41359">MTPRPLAAALTLLLAAALSACTSAPPVPTSPSAPAAPADGVPRLAVEEVVGGLEHGWDVGFLPDGRALVTQRPGRITLVSGLRAGATASDVRADLGDLFVRSEGGLMGLVVHPDFATSRAFTTCQTHAEGGQPVDVRLVTWRLADDGASATRTRDLLTGLPISTGRHSGCRPTLMPDGSLVVGTGDTAQGSLPQDLTSLGGKTLRLDLRTGAPWPTNPYAAAADPRQRYVTSSGHRNIQGVAVRAGADGAAEVWTAEHGPSQDDEVNRIRPGGNYGWDPSQGGTVGGYDESVPMTDTARFPDAVPAVWTTGATTQAVCGLAFLTGPQWGPYDGALAVTALKGAKLVLLRLTADGALQDVTVPSETDGPYGRLRAARTGPDGALYVTTSNGEGDRLLRVAPVG</sequence>
<proteinExistence type="predicted"/>
<dbReference type="PANTHER" id="PTHR19328:SF13">
    <property type="entry name" value="HIPL1 PROTEIN"/>
    <property type="match status" value="1"/>
</dbReference>
<name>A0A542E668_9MICO</name>
<evidence type="ECO:0000256" key="1">
    <source>
        <dbReference type="SAM" id="SignalP"/>
    </source>
</evidence>
<dbReference type="PANTHER" id="PTHR19328">
    <property type="entry name" value="HEDGEHOG-INTERACTING PROTEIN"/>
    <property type="match status" value="1"/>
</dbReference>
<dbReference type="InterPro" id="IPR011042">
    <property type="entry name" value="6-blade_b-propeller_TolB-like"/>
</dbReference>
<feature type="signal peptide" evidence="1">
    <location>
        <begin position="1"/>
        <end position="24"/>
    </location>
</feature>
<evidence type="ECO:0000313" key="4">
    <source>
        <dbReference type="Proteomes" id="UP000317893"/>
    </source>
</evidence>
<comment type="caution">
    <text evidence="3">The sequence shown here is derived from an EMBL/GenBank/DDBJ whole genome shotgun (WGS) entry which is preliminary data.</text>
</comment>
<dbReference type="InterPro" id="IPR012938">
    <property type="entry name" value="Glc/Sorbosone_DH"/>
</dbReference>
<dbReference type="PROSITE" id="PS51257">
    <property type="entry name" value="PROKAR_LIPOPROTEIN"/>
    <property type="match status" value="1"/>
</dbReference>
<dbReference type="InterPro" id="IPR011041">
    <property type="entry name" value="Quinoprot_gluc/sorb_DH_b-prop"/>
</dbReference>
<protein>
    <submittedName>
        <fullName evidence="3">Glucose/arabinose dehydrogenase</fullName>
    </submittedName>
</protein>
<dbReference type="AlphaFoldDB" id="A0A542E668"/>
<dbReference type="SUPFAM" id="SSF50952">
    <property type="entry name" value="Soluble quinoprotein glucose dehydrogenase"/>
    <property type="match status" value="1"/>
</dbReference>
<feature type="domain" description="Glucose/Sorbosone dehydrogenase" evidence="2">
    <location>
        <begin position="53"/>
        <end position="393"/>
    </location>
</feature>
<keyword evidence="4" id="KW-1185">Reference proteome</keyword>
<evidence type="ECO:0000259" key="2">
    <source>
        <dbReference type="Pfam" id="PF07995"/>
    </source>
</evidence>
<dbReference type="EMBL" id="VFMN01000001">
    <property type="protein sequence ID" value="TQJ10804.1"/>
    <property type="molecule type" value="Genomic_DNA"/>
</dbReference>
<gene>
    <name evidence="3" type="ORF">FB458_3945</name>
</gene>
<dbReference type="Pfam" id="PF07995">
    <property type="entry name" value="GSDH"/>
    <property type="match status" value="1"/>
</dbReference>
<dbReference type="RefSeq" id="WP_141849979.1">
    <property type="nucleotide sequence ID" value="NZ_BAAAPR010000010.1"/>
</dbReference>
<accession>A0A542E668</accession>